<dbReference type="OrthoDB" id="70280at2"/>
<name>A0A4P6PXQ2_9ACTN</name>
<reference evidence="2 3" key="1">
    <citation type="submission" date="2019-02" db="EMBL/GenBank/DDBJ databases">
        <authorList>
            <person name="Khodamoradi S."/>
            <person name="Hahnke R.L."/>
            <person name="Kaempfer P."/>
            <person name="Schumann P."/>
            <person name="Rohde M."/>
            <person name="Steinert M."/>
            <person name="Luzhetskyy A."/>
            <person name="Wink J."/>
            <person name="Ruckert C."/>
        </authorList>
    </citation>
    <scope>NUCLEOTIDE SEQUENCE [LARGE SCALE GENOMIC DNA]</scope>
    <source>
        <strain evidence="2 3">M2</strain>
    </source>
</reference>
<evidence type="ECO:0000256" key="1">
    <source>
        <dbReference type="SAM" id="MobiDB-lite"/>
    </source>
</evidence>
<organism evidence="2 3">
    <name type="scientific">Streptomonospora litoralis</name>
    <dbReference type="NCBI Taxonomy" id="2498135"/>
    <lineage>
        <taxon>Bacteria</taxon>
        <taxon>Bacillati</taxon>
        <taxon>Actinomycetota</taxon>
        <taxon>Actinomycetes</taxon>
        <taxon>Streptosporangiales</taxon>
        <taxon>Nocardiopsidaceae</taxon>
        <taxon>Streptomonospora</taxon>
    </lineage>
</organism>
<feature type="region of interest" description="Disordered" evidence="1">
    <location>
        <begin position="251"/>
        <end position="275"/>
    </location>
</feature>
<evidence type="ECO:0000313" key="2">
    <source>
        <dbReference type="EMBL" id="QBI53046.1"/>
    </source>
</evidence>
<protein>
    <recommendedName>
        <fullName evidence="4">Thiopeptide-type bacteriocin biosynthesis domain-containing protein</fullName>
    </recommendedName>
</protein>
<keyword evidence="3" id="KW-1185">Reference proteome</keyword>
<dbReference type="Proteomes" id="UP000292235">
    <property type="component" value="Chromosome"/>
</dbReference>
<evidence type="ECO:0008006" key="4">
    <source>
        <dbReference type="Google" id="ProtNLM"/>
    </source>
</evidence>
<accession>A0A4P6PXQ2</accession>
<dbReference type="EMBL" id="CP036455">
    <property type="protein sequence ID" value="QBI53046.1"/>
    <property type="molecule type" value="Genomic_DNA"/>
</dbReference>
<sequence length="355" mass="38829">MHVFATVPLDRGGATPPRTIRGFITDLFGPGRPSWPGDYYFVRTWDRADGLDCLQISLASDTATSGEARARIREAAEGRGLPSTAAELPLEEAPSPLWNAGVGGEGFDAAAKRLFRAVAPVLARTASAIGDDTAEAYLLALRLMVANAGATVLESEQRQLSSRGFGELLSLRLLSYRSHYEGAKNAQAKDPDSFERRCAAYYDKLGAQAREFVRNCAESPVPSAGDEPARAWVDIIQRHFGALREECRAGTVTHDGPTLDDFNEDRDASQSPSSFHARDLSAEMSDLLHRNPDFLAYRIQTSLLYSCLYTMGFNLAERFLFCYLLARANEEVSGKSTEELSEGLDAVAKEFARST</sequence>
<gene>
    <name evidence="2" type="ORF">EKD16_06240</name>
</gene>
<proteinExistence type="predicted"/>
<evidence type="ECO:0000313" key="3">
    <source>
        <dbReference type="Proteomes" id="UP000292235"/>
    </source>
</evidence>
<dbReference type="KEGG" id="strr:EKD16_06240"/>
<dbReference type="AlphaFoldDB" id="A0A4P6PXQ2"/>